<keyword evidence="5" id="KW-1185">Reference proteome</keyword>
<feature type="transmembrane region" description="Helical" evidence="1">
    <location>
        <begin position="6"/>
        <end position="28"/>
    </location>
</feature>
<evidence type="ECO:0000259" key="2">
    <source>
        <dbReference type="SMART" id="SM00244"/>
    </source>
</evidence>
<evidence type="ECO:0000313" key="3">
    <source>
        <dbReference type="EMBL" id="AMM43594.1"/>
    </source>
</evidence>
<dbReference type="Pfam" id="PF01145">
    <property type="entry name" value="Band_7"/>
    <property type="match status" value="1"/>
</dbReference>
<dbReference type="EMBL" id="KU574722">
    <property type="protein sequence ID" value="AMM43594.1"/>
    <property type="molecule type" value="Genomic_DNA"/>
</dbReference>
<dbReference type="InterPro" id="IPR036013">
    <property type="entry name" value="Band_7/SPFH_dom_sf"/>
</dbReference>
<evidence type="ECO:0000256" key="1">
    <source>
        <dbReference type="SAM" id="Phobius"/>
    </source>
</evidence>
<keyword evidence="1" id="KW-0472">Membrane</keyword>
<gene>
    <name evidence="3" type="ORF">CBB_29</name>
    <name evidence="4" type="ORF">CBB_582</name>
</gene>
<accession>A0A1L2CVV0</accession>
<reference evidence="4" key="2">
    <citation type="submission" date="2016-01" db="EMBL/GenBank/DDBJ databases">
        <authorList>
            <person name="Oliw E.H."/>
        </authorList>
    </citation>
    <scope>NUCLEOTIDE SEQUENCE</scope>
</reference>
<sequence length="291" mass="31530">MGKYISWGIFGVIALAVMAAVFGASFTVKETERTVLLRNGKFVEVAQPGFHLKMPFITDTKAIQVTGESRRWEKLQAYSRDQQPADMAVSVSFNVQPGQVEQLYKKYNSIDAMISRVIDRQVPQALENVFGKYTAISAVQDRTKLVADVNKAVKEAMADEPVTVSSVQIEGLSFSDAYDKAVEDRMTAQVAVEQSQQDLEKAKITSQIALTNAKAEADANFAKLDAEAKGIKAKGDAEASAIKAKGEALKQAGDTLVAYIYATTWKGNSPTTVVPNTSITGLSLPGQQKPQ</sequence>
<feature type="domain" description="Band 7" evidence="2">
    <location>
        <begin position="23"/>
        <end position="186"/>
    </location>
</feature>
<organism evidence="4 5">
    <name type="scientific">Pectobacterium phage vB_PcaM_CBB</name>
    <dbReference type="NCBI Taxonomy" id="2772511"/>
    <lineage>
        <taxon>Viruses</taxon>
        <taxon>Duplodnaviria</taxon>
        <taxon>Heunggongvirae</taxon>
        <taxon>Uroviricota</taxon>
        <taxon>Caudoviricetes</taxon>
        <taxon>Mimasvirus</taxon>
        <taxon>Mimasvirus CBB</taxon>
    </lineage>
</organism>
<keyword evidence="1" id="KW-1133">Transmembrane helix</keyword>
<reference evidence="5" key="1">
    <citation type="submission" date="2016-01" db="EMBL/GenBank/DDBJ databases">
        <title>Isolation and Characterization of Enterobacteria phage CBB.</title>
        <authorList>
            <person name="Buttimer C.T.H."/>
            <person name="Hendrix H."/>
            <person name="Alexandre H."/>
            <person name="O'Mahony J."/>
            <person name="Lavigne R."/>
            <person name="Coffey A."/>
        </authorList>
    </citation>
    <scope>NUCLEOTIDE SEQUENCE [LARGE SCALE GENOMIC DNA]</scope>
</reference>
<dbReference type="Gene3D" id="3.30.479.30">
    <property type="entry name" value="Band 7 domain"/>
    <property type="match status" value="1"/>
</dbReference>
<name>A0A1L2CVV0_9CAUD</name>
<dbReference type="CDD" id="cd03401">
    <property type="entry name" value="SPFH_prohibitin"/>
    <property type="match status" value="1"/>
</dbReference>
<evidence type="ECO:0000313" key="4">
    <source>
        <dbReference type="EMBL" id="AMM44145.1"/>
    </source>
</evidence>
<dbReference type="InterPro" id="IPR000163">
    <property type="entry name" value="Prohibitin"/>
</dbReference>
<dbReference type="SUPFAM" id="SSF117892">
    <property type="entry name" value="Band 7/SPFH domain"/>
    <property type="match status" value="1"/>
</dbReference>
<protein>
    <submittedName>
        <fullName evidence="4">Structural protein</fullName>
    </submittedName>
</protein>
<reference evidence="4" key="3">
    <citation type="journal article" date="2017" name="Front. Microbiol.">
        <title>Things Are Getting Hairy: Enterobacteria Bacteriophage vB_PcaM_CBB.</title>
        <authorList>
            <person name="Buttimer C."/>
            <person name="Hendrix H."/>
            <person name="Oliveira H."/>
            <person name="Casey A."/>
            <person name="Neve H."/>
            <person name="McAuliffe O."/>
            <person name="Ross R.P."/>
            <person name="Hill C."/>
            <person name="Noben J.P."/>
            <person name="O'Mahony J."/>
            <person name="Lavigne R."/>
            <person name="Coffey A."/>
        </authorList>
    </citation>
    <scope>NUCLEOTIDE SEQUENCE</scope>
</reference>
<dbReference type="SMART" id="SM00244">
    <property type="entry name" value="PHB"/>
    <property type="match status" value="1"/>
</dbReference>
<dbReference type="PANTHER" id="PTHR42911:SF2">
    <property type="entry name" value="PROHIBITIN FAMILY PROTEIN"/>
    <property type="match status" value="1"/>
</dbReference>
<evidence type="ECO:0000313" key="5">
    <source>
        <dbReference type="Proteomes" id="UP000223891"/>
    </source>
</evidence>
<keyword evidence="1" id="KW-0812">Transmembrane</keyword>
<dbReference type="GO" id="GO:0016020">
    <property type="term" value="C:membrane"/>
    <property type="evidence" value="ECO:0007669"/>
    <property type="project" value="InterPro"/>
</dbReference>
<dbReference type="Proteomes" id="UP000223891">
    <property type="component" value="Segment"/>
</dbReference>
<dbReference type="EMBL" id="KU574722">
    <property type="protein sequence ID" value="AMM44145.1"/>
    <property type="molecule type" value="Genomic_DNA"/>
</dbReference>
<dbReference type="InterPro" id="IPR001107">
    <property type="entry name" value="Band_7"/>
</dbReference>
<proteinExistence type="predicted"/>
<dbReference type="PANTHER" id="PTHR42911">
    <property type="entry name" value="MODULATOR OF FTSH PROTEASE HFLC"/>
    <property type="match status" value="1"/>
</dbReference>